<dbReference type="EMBL" id="CP112887">
    <property type="protein sequence ID" value="WBW59715.1"/>
    <property type="molecule type" value="Genomic_DNA"/>
</dbReference>
<name>A0AAJ5QSL7_9ENTR</name>
<sequence length="93" mass="11006">MKNNISTGLRENNNEQRCIKNEIAGKRLIRVHEVLRRVGFSRTTLYERIKEGSFPDRIKIGLRSVAFVESEIDAWIEKMIAESRRVSEYNYFK</sequence>
<dbReference type="PANTHER" id="PTHR36154:SF1">
    <property type="entry name" value="DNA-BINDING TRANSCRIPTIONAL ACTIVATOR ALPA"/>
    <property type="match status" value="1"/>
</dbReference>
<dbReference type="Pfam" id="PF05930">
    <property type="entry name" value="Phage_AlpA"/>
    <property type="match status" value="1"/>
</dbReference>
<dbReference type="Proteomes" id="UP001210130">
    <property type="component" value="Chromosome"/>
</dbReference>
<gene>
    <name evidence="1" type="ORF">OR613_16945</name>
</gene>
<dbReference type="AlphaFoldDB" id="A0AAJ5QSL7"/>
<reference evidence="1 2" key="1">
    <citation type="journal article" date="2023" name="Microbiol. Resour. Announc.">
        <title>Complete Genome Sequence of the First Colistin-Resistant Raoultella electrica Strain.</title>
        <authorList>
            <person name="Aldeia C."/>
            <person name="Campos-Madueno E.I."/>
            <person name="Sendi P."/>
            <person name="Endimiani A."/>
        </authorList>
    </citation>
    <scope>NUCLEOTIDE SEQUENCE [LARGE SCALE GENOMIC DNA]</scope>
    <source>
        <strain evidence="1 2">S2-IND-01-C</strain>
    </source>
</reference>
<evidence type="ECO:0000313" key="1">
    <source>
        <dbReference type="EMBL" id="WBW59715.1"/>
    </source>
</evidence>
<keyword evidence="2" id="KW-1185">Reference proteome</keyword>
<dbReference type="InterPro" id="IPR052931">
    <property type="entry name" value="Prophage_regulatory_activator"/>
</dbReference>
<evidence type="ECO:0000313" key="2">
    <source>
        <dbReference type="Proteomes" id="UP001210130"/>
    </source>
</evidence>
<organism evidence="1 2">
    <name type="scientific">Klebsiella electrica</name>
    <dbReference type="NCBI Taxonomy" id="1259973"/>
    <lineage>
        <taxon>Bacteria</taxon>
        <taxon>Pseudomonadati</taxon>
        <taxon>Pseudomonadota</taxon>
        <taxon>Gammaproteobacteria</taxon>
        <taxon>Enterobacterales</taxon>
        <taxon>Enterobacteriaceae</taxon>
        <taxon>Klebsiella/Raoultella group</taxon>
        <taxon>Klebsiella</taxon>
    </lineage>
</organism>
<accession>A0AAJ5QSL7</accession>
<proteinExistence type="predicted"/>
<dbReference type="PANTHER" id="PTHR36154">
    <property type="entry name" value="DNA-BINDING TRANSCRIPTIONAL ACTIVATOR ALPA"/>
    <property type="match status" value="1"/>
</dbReference>
<dbReference type="RefSeq" id="WP_101827343.1">
    <property type="nucleotide sequence ID" value="NZ_CP112887.1"/>
</dbReference>
<dbReference type="Gene3D" id="1.10.238.160">
    <property type="match status" value="1"/>
</dbReference>
<protein>
    <submittedName>
        <fullName evidence="1">AlpA family transcriptional regulator</fullName>
    </submittedName>
</protein>
<dbReference type="InterPro" id="IPR010260">
    <property type="entry name" value="AlpA"/>
</dbReference>